<gene>
    <name evidence="1" type="ORF">CTEN210_02866</name>
</gene>
<dbReference type="AlphaFoldDB" id="A0AAD3CHU2"/>
<dbReference type="Gene3D" id="3.80.10.10">
    <property type="entry name" value="Ribonuclease Inhibitor"/>
    <property type="match status" value="1"/>
</dbReference>
<dbReference type="EMBL" id="BLLK01000022">
    <property type="protein sequence ID" value="GFH46392.1"/>
    <property type="molecule type" value="Genomic_DNA"/>
</dbReference>
<dbReference type="PANTHER" id="PTHR45661:SF3">
    <property type="entry name" value="IG-LIKE DOMAIN-CONTAINING PROTEIN"/>
    <property type="match status" value="1"/>
</dbReference>
<dbReference type="SUPFAM" id="SSF52058">
    <property type="entry name" value="L domain-like"/>
    <property type="match status" value="1"/>
</dbReference>
<evidence type="ECO:0008006" key="3">
    <source>
        <dbReference type="Google" id="ProtNLM"/>
    </source>
</evidence>
<dbReference type="Proteomes" id="UP001054902">
    <property type="component" value="Unassembled WGS sequence"/>
</dbReference>
<proteinExistence type="predicted"/>
<dbReference type="PANTHER" id="PTHR45661">
    <property type="entry name" value="SURFACE ANTIGEN"/>
    <property type="match status" value="1"/>
</dbReference>
<evidence type="ECO:0000313" key="1">
    <source>
        <dbReference type="EMBL" id="GFH46392.1"/>
    </source>
</evidence>
<accession>A0AAD3CHU2</accession>
<reference evidence="1 2" key="1">
    <citation type="journal article" date="2021" name="Sci. Rep.">
        <title>The genome of the diatom Chaetoceros tenuissimus carries an ancient integrated fragment of an extant virus.</title>
        <authorList>
            <person name="Hongo Y."/>
            <person name="Kimura K."/>
            <person name="Takaki Y."/>
            <person name="Yoshida Y."/>
            <person name="Baba S."/>
            <person name="Kobayashi G."/>
            <person name="Nagasaki K."/>
            <person name="Hano T."/>
            <person name="Tomaru Y."/>
        </authorList>
    </citation>
    <scope>NUCLEOTIDE SEQUENCE [LARGE SCALE GENOMIC DNA]</scope>
    <source>
        <strain evidence="1 2">NIES-3715</strain>
    </source>
</reference>
<dbReference type="Pfam" id="PF13306">
    <property type="entry name" value="LRR_5"/>
    <property type="match status" value="1"/>
</dbReference>
<evidence type="ECO:0000313" key="2">
    <source>
        <dbReference type="Proteomes" id="UP001054902"/>
    </source>
</evidence>
<dbReference type="InterPro" id="IPR032675">
    <property type="entry name" value="LRR_dom_sf"/>
</dbReference>
<dbReference type="InterPro" id="IPR026906">
    <property type="entry name" value="LRR_5"/>
</dbReference>
<organism evidence="1 2">
    <name type="scientific">Chaetoceros tenuissimus</name>
    <dbReference type="NCBI Taxonomy" id="426638"/>
    <lineage>
        <taxon>Eukaryota</taxon>
        <taxon>Sar</taxon>
        <taxon>Stramenopiles</taxon>
        <taxon>Ochrophyta</taxon>
        <taxon>Bacillariophyta</taxon>
        <taxon>Coscinodiscophyceae</taxon>
        <taxon>Chaetocerotophycidae</taxon>
        <taxon>Chaetocerotales</taxon>
        <taxon>Chaetocerotaceae</taxon>
        <taxon>Chaetoceros</taxon>
    </lineage>
</organism>
<name>A0AAD3CHU2_9STRA</name>
<dbReference type="InterPro" id="IPR053139">
    <property type="entry name" value="Surface_bspA-like"/>
</dbReference>
<keyword evidence="2" id="KW-1185">Reference proteome</keyword>
<protein>
    <recommendedName>
        <fullName evidence="3">Leucine-rich repeat domain-containing protein</fullName>
    </recommendedName>
</protein>
<sequence>MRVATVDGLVTLFYDGSRELFNEELDEEWMQKAGDNGYDCETWEEWNLSNECKVYWRERETWQQVIVVDGVTEIPAWTFQRCKNIKRVIFSNTVVRIKQWAFSFCSSLFFIKLSINIEVIELGAFCNCNLTSVFIPPRCREIETAAFANNYDLTLFHVYPHTQLGMNLLSETKLMKDSPFKLNRLGDHRNTKEVNNFNWMKKINNDEKYSLHRVCSSYQPIKQDIHVIIQQEGLRAFAIKNKMGITPSRYLKENPFANVIEKDIIQDYIMKLMGELE</sequence>
<comment type="caution">
    <text evidence="1">The sequence shown here is derived from an EMBL/GenBank/DDBJ whole genome shotgun (WGS) entry which is preliminary data.</text>
</comment>